<keyword evidence="2" id="KW-0472">Membrane</keyword>
<reference evidence="3" key="1">
    <citation type="submission" date="2021-06" db="EMBL/GenBank/DDBJ databases">
        <authorList>
            <person name="Kallberg Y."/>
            <person name="Tangrot J."/>
            <person name="Rosling A."/>
        </authorList>
    </citation>
    <scope>NUCLEOTIDE SEQUENCE</scope>
    <source>
        <strain evidence="3">MA453B</strain>
    </source>
</reference>
<evidence type="ECO:0000256" key="2">
    <source>
        <dbReference type="SAM" id="Phobius"/>
    </source>
</evidence>
<keyword evidence="2" id="KW-0812">Transmembrane</keyword>
<accession>A0A9N9P706</accession>
<dbReference type="EMBL" id="CAJVPY010046096">
    <property type="protein sequence ID" value="CAG8810255.1"/>
    <property type="molecule type" value="Genomic_DNA"/>
</dbReference>
<feature type="transmembrane region" description="Helical" evidence="2">
    <location>
        <begin position="123"/>
        <end position="143"/>
    </location>
</feature>
<evidence type="ECO:0000313" key="4">
    <source>
        <dbReference type="Proteomes" id="UP000789405"/>
    </source>
</evidence>
<feature type="transmembrane region" description="Helical" evidence="2">
    <location>
        <begin position="12"/>
        <end position="32"/>
    </location>
</feature>
<dbReference type="Proteomes" id="UP000789405">
    <property type="component" value="Unassembled WGS sequence"/>
</dbReference>
<keyword evidence="4" id="KW-1185">Reference proteome</keyword>
<feature type="non-terminal residue" evidence="3">
    <location>
        <position position="221"/>
    </location>
</feature>
<comment type="caution">
    <text evidence="3">The sequence shown here is derived from an EMBL/GenBank/DDBJ whole genome shotgun (WGS) entry which is preliminary data.</text>
</comment>
<name>A0A9N9P706_9GLOM</name>
<evidence type="ECO:0000256" key="1">
    <source>
        <dbReference type="SAM" id="MobiDB-lite"/>
    </source>
</evidence>
<sequence>LKENLTDLNLIISISVSSVSSIVSGSGVIAAFKSFLSSSTSNPDPELEKGSDLKIFEEPAALIVDDKKLVKEVFKNIRKLRKNNNETAKMEAAQSLYTFFGCIALFGIVGYDFFNFVTEQSNGTYVDFALLFLVSLVFITVYVRKVRSKEDSLTRIDEEKILYHLNGLKYDERVKKEEEMGKTDNKENSKNDNKENSKKDNKENSKKNKKENNKEDNITVS</sequence>
<keyword evidence="2" id="KW-1133">Transmembrane helix</keyword>
<gene>
    <name evidence="3" type="ORF">DERYTH_LOCUS25261</name>
</gene>
<dbReference type="AlphaFoldDB" id="A0A9N9P706"/>
<organism evidence="3 4">
    <name type="scientific">Dentiscutata erythropus</name>
    <dbReference type="NCBI Taxonomy" id="1348616"/>
    <lineage>
        <taxon>Eukaryota</taxon>
        <taxon>Fungi</taxon>
        <taxon>Fungi incertae sedis</taxon>
        <taxon>Mucoromycota</taxon>
        <taxon>Glomeromycotina</taxon>
        <taxon>Glomeromycetes</taxon>
        <taxon>Diversisporales</taxon>
        <taxon>Gigasporaceae</taxon>
        <taxon>Dentiscutata</taxon>
    </lineage>
</organism>
<feature type="region of interest" description="Disordered" evidence="1">
    <location>
        <begin position="174"/>
        <end position="221"/>
    </location>
</feature>
<proteinExistence type="predicted"/>
<evidence type="ECO:0000313" key="3">
    <source>
        <dbReference type="EMBL" id="CAG8810255.1"/>
    </source>
</evidence>
<protein>
    <submittedName>
        <fullName evidence="3">3746_t:CDS:1</fullName>
    </submittedName>
</protein>
<feature type="transmembrane region" description="Helical" evidence="2">
    <location>
        <begin position="96"/>
        <end position="117"/>
    </location>
</feature>